<accession>A0A498ILI1</accession>
<evidence type="ECO:0000313" key="2">
    <source>
        <dbReference type="Proteomes" id="UP000290289"/>
    </source>
</evidence>
<sequence length="60" mass="6661">MHMIVLLFRDLKMKAGVEIQMLIHCQAILLDQSLLPGQFLLNRVHFPMVDGSAIGLSSAV</sequence>
<organism evidence="1 2">
    <name type="scientific">Malus domestica</name>
    <name type="common">Apple</name>
    <name type="synonym">Pyrus malus</name>
    <dbReference type="NCBI Taxonomy" id="3750"/>
    <lineage>
        <taxon>Eukaryota</taxon>
        <taxon>Viridiplantae</taxon>
        <taxon>Streptophyta</taxon>
        <taxon>Embryophyta</taxon>
        <taxon>Tracheophyta</taxon>
        <taxon>Spermatophyta</taxon>
        <taxon>Magnoliopsida</taxon>
        <taxon>eudicotyledons</taxon>
        <taxon>Gunneridae</taxon>
        <taxon>Pentapetalae</taxon>
        <taxon>rosids</taxon>
        <taxon>fabids</taxon>
        <taxon>Rosales</taxon>
        <taxon>Rosaceae</taxon>
        <taxon>Amygdaloideae</taxon>
        <taxon>Maleae</taxon>
        <taxon>Malus</taxon>
    </lineage>
</organism>
<dbReference type="EMBL" id="RDQH01000337">
    <property type="protein sequence ID" value="RXH84069.1"/>
    <property type="molecule type" value="Genomic_DNA"/>
</dbReference>
<proteinExistence type="predicted"/>
<protein>
    <submittedName>
        <fullName evidence="1">Uncharacterized protein</fullName>
    </submittedName>
</protein>
<name>A0A498ILI1_MALDO</name>
<evidence type="ECO:0000313" key="1">
    <source>
        <dbReference type="EMBL" id="RXH84069.1"/>
    </source>
</evidence>
<keyword evidence="2" id="KW-1185">Reference proteome</keyword>
<dbReference type="AlphaFoldDB" id="A0A498ILI1"/>
<comment type="caution">
    <text evidence="1">The sequence shown here is derived from an EMBL/GenBank/DDBJ whole genome shotgun (WGS) entry which is preliminary data.</text>
</comment>
<dbReference type="Proteomes" id="UP000290289">
    <property type="component" value="Chromosome 11"/>
</dbReference>
<reference evidence="1 2" key="1">
    <citation type="submission" date="2018-10" db="EMBL/GenBank/DDBJ databases">
        <title>A high-quality apple genome assembly.</title>
        <authorList>
            <person name="Hu J."/>
        </authorList>
    </citation>
    <scope>NUCLEOTIDE SEQUENCE [LARGE SCALE GENOMIC DNA]</scope>
    <source>
        <strain evidence="2">cv. HFTH1</strain>
        <tissue evidence="1">Young leaf</tissue>
    </source>
</reference>
<gene>
    <name evidence="1" type="ORF">DVH24_026968</name>
</gene>